<dbReference type="Pfam" id="PF02141">
    <property type="entry name" value="DENN"/>
    <property type="match status" value="1"/>
</dbReference>
<proteinExistence type="predicted"/>
<reference evidence="3" key="1">
    <citation type="submission" date="2014-08" db="EMBL/GenBank/DDBJ databases">
        <authorList>
            <person name="Senf B."/>
            <person name="Petzold A."/>
            <person name="Downie B.R."/>
            <person name="Koch P."/>
            <person name="Platzer M."/>
        </authorList>
    </citation>
    <scope>NUCLEOTIDE SEQUENCE [LARGE SCALE GENOMIC DNA]</scope>
    <source>
        <strain evidence="3">GRZ</strain>
    </source>
</reference>
<dbReference type="GO" id="GO:0005085">
    <property type="term" value="F:guanyl-nucleotide exchange factor activity"/>
    <property type="evidence" value="ECO:0007669"/>
    <property type="project" value="UniProtKB-KW"/>
</dbReference>
<evidence type="ECO:0000259" key="2">
    <source>
        <dbReference type="PROSITE" id="PS50211"/>
    </source>
</evidence>
<dbReference type="GO" id="GO:0032456">
    <property type="term" value="P:endocytic recycling"/>
    <property type="evidence" value="ECO:0007669"/>
    <property type="project" value="TreeGrafter"/>
</dbReference>
<dbReference type="InterPro" id="IPR037516">
    <property type="entry name" value="Tripartite_DENN"/>
</dbReference>
<dbReference type="InterPro" id="IPR043153">
    <property type="entry name" value="DENN_C"/>
</dbReference>
<dbReference type="PROSITE" id="PS50211">
    <property type="entry name" value="DENN"/>
    <property type="match status" value="1"/>
</dbReference>
<dbReference type="GO" id="GO:0006897">
    <property type="term" value="P:endocytosis"/>
    <property type="evidence" value="ECO:0007669"/>
    <property type="project" value="TreeGrafter"/>
</dbReference>
<name>A0A8C6M497_NOTFU</name>
<evidence type="ECO:0000256" key="1">
    <source>
        <dbReference type="ARBA" id="ARBA00022658"/>
    </source>
</evidence>
<protein>
    <recommendedName>
        <fullName evidence="2">UDENN domain-containing protein</fullName>
    </recommendedName>
</protein>
<dbReference type="PANTHER" id="PTHR13196">
    <property type="entry name" value="DENN DOMAIN-CONTAINING"/>
    <property type="match status" value="1"/>
</dbReference>
<dbReference type="InterPro" id="IPR040032">
    <property type="entry name" value="DENND1A/B/C"/>
</dbReference>
<dbReference type="Ensembl" id="ENSNFUT00015031185.1">
    <property type="protein sequence ID" value="ENSNFUP00015029850.1"/>
    <property type="gene ID" value="ENSNFUG00015014523.1"/>
</dbReference>
<evidence type="ECO:0000313" key="4">
    <source>
        <dbReference type="Proteomes" id="UP000694548"/>
    </source>
</evidence>
<organism evidence="3 4">
    <name type="scientific">Nothobranchius furzeri</name>
    <name type="common">Turquoise killifish</name>
    <dbReference type="NCBI Taxonomy" id="105023"/>
    <lineage>
        <taxon>Eukaryota</taxon>
        <taxon>Metazoa</taxon>
        <taxon>Chordata</taxon>
        <taxon>Craniata</taxon>
        <taxon>Vertebrata</taxon>
        <taxon>Euteleostomi</taxon>
        <taxon>Actinopterygii</taxon>
        <taxon>Neopterygii</taxon>
        <taxon>Teleostei</taxon>
        <taxon>Neoteleostei</taxon>
        <taxon>Acanthomorphata</taxon>
        <taxon>Ovalentaria</taxon>
        <taxon>Atherinomorphae</taxon>
        <taxon>Cyprinodontiformes</taxon>
        <taxon>Nothobranchiidae</taxon>
        <taxon>Nothobranchius</taxon>
    </lineage>
</organism>
<dbReference type="GO" id="GO:0005829">
    <property type="term" value="C:cytosol"/>
    <property type="evidence" value="ECO:0007669"/>
    <property type="project" value="TreeGrafter"/>
</dbReference>
<accession>A0A8C6M497</accession>
<dbReference type="GO" id="GO:1901981">
    <property type="term" value="F:phosphatidylinositol phosphate binding"/>
    <property type="evidence" value="ECO:0007669"/>
    <property type="project" value="TreeGrafter"/>
</dbReference>
<dbReference type="Gene3D" id="3.40.50.11500">
    <property type="match status" value="1"/>
</dbReference>
<reference evidence="3" key="3">
    <citation type="submission" date="2025-09" db="UniProtKB">
        <authorList>
            <consortium name="Ensembl"/>
        </authorList>
    </citation>
    <scope>IDENTIFICATION</scope>
</reference>
<feature type="domain" description="UDENN" evidence="2">
    <location>
        <begin position="1"/>
        <end position="157"/>
    </location>
</feature>
<dbReference type="GeneTree" id="ENSGT00940000166336"/>
<evidence type="ECO:0000313" key="3">
    <source>
        <dbReference type="Ensembl" id="ENSNFUP00015029850.1"/>
    </source>
</evidence>
<dbReference type="PANTHER" id="PTHR13196:SF25">
    <property type="entry name" value="DENN DOMAIN-CONTAINING PROTEIN 1C"/>
    <property type="match status" value="1"/>
</dbReference>
<dbReference type="SMART" id="SM00799">
    <property type="entry name" value="DENN"/>
    <property type="match status" value="1"/>
</dbReference>
<dbReference type="InterPro" id="IPR001194">
    <property type="entry name" value="cDENN_dom"/>
</dbReference>
<keyword evidence="1" id="KW-0344">Guanine-nucleotide releasing factor</keyword>
<keyword evidence="4" id="KW-1185">Reference proteome</keyword>
<reference evidence="3" key="2">
    <citation type="submission" date="2025-08" db="UniProtKB">
        <authorList>
            <consortium name="Ensembl"/>
        </authorList>
    </citation>
    <scope>IDENTIFICATION</scope>
</reference>
<dbReference type="Proteomes" id="UP000694548">
    <property type="component" value="Chromosome sgr04"/>
</dbReference>
<dbReference type="AlphaFoldDB" id="A0A8C6M497"/>
<sequence>MCLQKGLQCPNLTTRLQNQESHLMLSVVCMLLFFSEGEQLLVSTEVSHPVGHTQGSEGVSPTRVHMIPYFIAPDPRNLPFIPENMSRNLTKLIVAVDVGNLLQLYASVLFERRILIFASKLSTLTSRVHALSAVLYPMYWQHIFIPVLPPHLLDYCW</sequence>